<comment type="caution">
    <text evidence="1">The sequence shown here is derived from an EMBL/GenBank/DDBJ whole genome shotgun (WGS) entry which is preliminary data.</text>
</comment>
<protein>
    <submittedName>
        <fullName evidence="1">Competence protein ComEA</fullName>
    </submittedName>
</protein>
<evidence type="ECO:0000313" key="1">
    <source>
        <dbReference type="EMBL" id="PLW69790.1"/>
    </source>
</evidence>
<evidence type="ECO:0000313" key="2">
    <source>
        <dbReference type="Proteomes" id="UP000235005"/>
    </source>
</evidence>
<dbReference type="InterPro" id="IPR004509">
    <property type="entry name" value="Competence_ComEA_HhH"/>
</dbReference>
<proteinExistence type="predicted"/>
<dbReference type="EMBL" id="PKUS01000005">
    <property type="protein sequence ID" value="PLW69790.1"/>
    <property type="molecule type" value="Genomic_DNA"/>
</dbReference>
<accession>A0A2N5X5N0</accession>
<dbReference type="Gene3D" id="1.10.150.280">
    <property type="entry name" value="AF1531-like domain"/>
    <property type="match status" value="1"/>
</dbReference>
<organism evidence="1 2">
    <name type="scientific">Pseudohalioglobus lutimaris</name>
    <dbReference type="NCBI Taxonomy" id="1737061"/>
    <lineage>
        <taxon>Bacteria</taxon>
        <taxon>Pseudomonadati</taxon>
        <taxon>Pseudomonadota</taxon>
        <taxon>Gammaproteobacteria</taxon>
        <taxon>Cellvibrionales</taxon>
        <taxon>Halieaceae</taxon>
        <taxon>Pseudohalioglobus</taxon>
    </lineage>
</organism>
<dbReference type="AlphaFoldDB" id="A0A2N5X5N0"/>
<dbReference type="NCBIfam" id="TIGR00426">
    <property type="entry name" value="competence protein ComEA helix-hairpin-helix repeat region"/>
    <property type="match status" value="1"/>
</dbReference>
<dbReference type="InterPro" id="IPR051675">
    <property type="entry name" value="Endo/Exo/Phosphatase_dom_1"/>
</dbReference>
<dbReference type="Proteomes" id="UP000235005">
    <property type="component" value="Unassembled WGS sequence"/>
</dbReference>
<dbReference type="GO" id="GO:0015628">
    <property type="term" value="P:protein secretion by the type II secretion system"/>
    <property type="evidence" value="ECO:0007669"/>
    <property type="project" value="TreeGrafter"/>
</dbReference>
<keyword evidence="2" id="KW-1185">Reference proteome</keyword>
<dbReference type="SUPFAM" id="SSF47781">
    <property type="entry name" value="RuvA domain 2-like"/>
    <property type="match status" value="1"/>
</dbReference>
<dbReference type="InterPro" id="IPR010994">
    <property type="entry name" value="RuvA_2-like"/>
</dbReference>
<dbReference type="PANTHER" id="PTHR21180:SF32">
    <property type="entry name" value="ENDONUCLEASE_EXONUCLEASE_PHOSPHATASE FAMILY DOMAIN-CONTAINING PROTEIN 1"/>
    <property type="match status" value="1"/>
</dbReference>
<dbReference type="GO" id="GO:0015627">
    <property type="term" value="C:type II protein secretion system complex"/>
    <property type="evidence" value="ECO:0007669"/>
    <property type="project" value="TreeGrafter"/>
</dbReference>
<reference evidence="1 2" key="1">
    <citation type="submission" date="2018-01" db="EMBL/GenBank/DDBJ databases">
        <title>The draft genome sequence of Halioglobus lutimaris HF004.</title>
        <authorList>
            <person name="Du Z.-J."/>
            <person name="Shi M.-J."/>
        </authorList>
    </citation>
    <scope>NUCLEOTIDE SEQUENCE [LARGE SCALE GENOMIC DNA]</scope>
    <source>
        <strain evidence="1 2">HF004</strain>
    </source>
</reference>
<dbReference type="Pfam" id="PF12836">
    <property type="entry name" value="HHH_3"/>
    <property type="match status" value="1"/>
</dbReference>
<sequence length="88" mass="9372">MLVLVLGADPVQAQQGEMPALASQSVNINSDNASVLADGLTGVGLSRAEDIIRYREEFGPFTTVEQLSEVKGIGKATLDKNRARITLD</sequence>
<gene>
    <name evidence="1" type="ORF">C0039_07125</name>
</gene>
<dbReference type="OrthoDB" id="7510573at2"/>
<name>A0A2N5X5N0_9GAMM</name>
<dbReference type="PANTHER" id="PTHR21180">
    <property type="entry name" value="ENDONUCLEASE/EXONUCLEASE/PHOSPHATASE FAMILY DOMAIN-CONTAINING PROTEIN 1"/>
    <property type="match status" value="1"/>
</dbReference>